<dbReference type="Pfam" id="PF08448">
    <property type="entry name" value="PAS_4"/>
    <property type="match status" value="2"/>
</dbReference>
<evidence type="ECO:0000256" key="4">
    <source>
        <dbReference type="ARBA" id="ARBA00022679"/>
    </source>
</evidence>
<feature type="domain" description="PAC" evidence="10">
    <location>
        <begin position="263"/>
        <end position="314"/>
    </location>
</feature>
<evidence type="ECO:0000313" key="12">
    <source>
        <dbReference type="Proteomes" id="UP000218418"/>
    </source>
</evidence>
<keyword evidence="5 11" id="KW-0418">Kinase</keyword>
<evidence type="ECO:0000256" key="6">
    <source>
        <dbReference type="ARBA" id="ARBA00023012"/>
    </source>
</evidence>
<dbReference type="NCBIfam" id="TIGR00229">
    <property type="entry name" value="sensory_box"/>
    <property type="match status" value="4"/>
</dbReference>
<dbReference type="Pfam" id="PF02518">
    <property type="entry name" value="HATPase_c"/>
    <property type="match status" value="1"/>
</dbReference>
<feature type="domain" description="PAC" evidence="10">
    <location>
        <begin position="109"/>
        <end position="165"/>
    </location>
</feature>
<keyword evidence="12" id="KW-1185">Reference proteome</keyword>
<feature type="domain" description="PAC" evidence="10">
    <location>
        <begin position="538"/>
        <end position="591"/>
    </location>
</feature>
<dbReference type="InterPro" id="IPR000014">
    <property type="entry name" value="PAS"/>
</dbReference>
<dbReference type="PROSITE" id="PS50109">
    <property type="entry name" value="HIS_KIN"/>
    <property type="match status" value="1"/>
</dbReference>
<comment type="catalytic activity">
    <reaction evidence="1">
        <text>ATP + protein L-histidine = ADP + protein N-phospho-L-histidine.</text>
        <dbReference type="EC" id="2.7.13.3"/>
    </reaction>
</comment>
<feature type="domain" description="PAS" evidence="9">
    <location>
        <begin position="592"/>
        <end position="666"/>
    </location>
</feature>
<dbReference type="InterPro" id="IPR003594">
    <property type="entry name" value="HATPase_dom"/>
</dbReference>
<dbReference type="PROSITE" id="PS50113">
    <property type="entry name" value="PAC"/>
    <property type="match status" value="5"/>
</dbReference>
<protein>
    <recommendedName>
        <fullName evidence="2">histidine kinase</fullName>
        <ecNumber evidence="2">2.7.13.3</ecNumber>
    </recommendedName>
</protein>
<dbReference type="SMART" id="SM00091">
    <property type="entry name" value="PAS"/>
    <property type="match status" value="4"/>
</dbReference>
<feature type="domain" description="Histidine kinase" evidence="8">
    <location>
        <begin position="758"/>
        <end position="1013"/>
    </location>
</feature>
<gene>
    <name evidence="11" type="ORF">NIES267_70020</name>
</gene>
<dbReference type="SUPFAM" id="SSF55874">
    <property type="entry name" value="ATPase domain of HSP90 chaperone/DNA topoisomerase II/histidine kinase"/>
    <property type="match status" value="1"/>
</dbReference>
<organism evidence="11 12">
    <name type="scientific">Calothrix parasitica NIES-267</name>
    <dbReference type="NCBI Taxonomy" id="1973488"/>
    <lineage>
        <taxon>Bacteria</taxon>
        <taxon>Bacillati</taxon>
        <taxon>Cyanobacteriota</taxon>
        <taxon>Cyanophyceae</taxon>
        <taxon>Nostocales</taxon>
        <taxon>Calotrichaceae</taxon>
        <taxon>Calothrix</taxon>
    </lineage>
</organism>
<keyword evidence="7" id="KW-0175">Coiled coil</keyword>
<evidence type="ECO:0000259" key="8">
    <source>
        <dbReference type="PROSITE" id="PS50109"/>
    </source>
</evidence>
<dbReference type="CDD" id="cd00082">
    <property type="entry name" value="HisKA"/>
    <property type="match status" value="1"/>
</dbReference>
<evidence type="ECO:0000313" key="11">
    <source>
        <dbReference type="EMBL" id="BAY87480.1"/>
    </source>
</evidence>
<dbReference type="PANTHER" id="PTHR43304">
    <property type="entry name" value="PHYTOCHROME-LIKE PROTEIN CPH1"/>
    <property type="match status" value="1"/>
</dbReference>
<dbReference type="CDD" id="cd00130">
    <property type="entry name" value="PAS"/>
    <property type="match status" value="4"/>
</dbReference>
<dbReference type="InterPro" id="IPR035965">
    <property type="entry name" value="PAS-like_dom_sf"/>
</dbReference>
<dbReference type="InterPro" id="IPR013656">
    <property type="entry name" value="PAS_4"/>
</dbReference>
<dbReference type="Gene3D" id="3.30.450.20">
    <property type="entry name" value="PAS domain"/>
    <property type="match status" value="5"/>
</dbReference>
<dbReference type="InterPro" id="IPR001610">
    <property type="entry name" value="PAC"/>
</dbReference>
<dbReference type="InterPro" id="IPR004358">
    <property type="entry name" value="Sig_transdc_His_kin-like_C"/>
</dbReference>
<dbReference type="PRINTS" id="PR00344">
    <property type="entry name" value="BCTRLSENSOR"/>
</dbReference>
<evidence type="ECO:0000256" key="1">
    <source>
        <dbReference type="ARBA" id="ARBA00000085"/>
    </source>
</evidence>
<evidence type="ECO:0000256" key="7">
    <source>
        <dbReference type="SAM" id="Coils"/>
    </source>
</evidence>
<dbReference type="Proteomes" id="UP000218418">
    <property type="component" value="Chromosome"/>
</dbReference>
<dbReference type="InterPro" id="IPR052162">
    <property type="entry name" value="Sensor_kinase/Photoreceptor"/>
</dbReference>
<dbReference type="AlphaFoldDB" id="A0A1Z4M1Y6"/>
<accession>A0A1Z4M1Y6</accession>
<feature type="domain" description="PAS" evidence="9">
    <location>
        <begin position="464"/>
        <end position="537"/>
    </location>
</feature>
<evidence type="ECO:0000256" key="5">
    <source>
        <dbReference type="ARBA" id="ARBA00022777"/>
    </source>
</evidence>
<dbReference type="InterPro" id="IPR036890">
    <property type="entry name" value="HATPase_C_sf"/>
</dbReference>
<dbReference type="EMBL" id="AP018227">
    <property type="protein sequence ID" value="BAY87480.1"/>
    <property type="molecule type" value="Genomic_DNA"/>
</dbReference>
<dbReference type="Pfam" id="PF08447">
    <property type="entry name" value="PAS_3"/>
    <property type="match status" value="3"/>
</dbReference>
<feature type="coiled-coil region" evidence="7">
    <location>
        <begin position="302"/>
        <end position="329"/>
    </location>
</feature>
<evidence type="ECO:0000259" key="9">
    <source>
        <dbReference type="PROSITE" id="PS50112"/>
    </source>
</evidence>
<name>A0A1Z4M1Y6_9CYAN</name>
<evidence type="ECO:0000259" key="10">
    <source>
        <dbReference type="PROSITE" id="PS50113"/>
    </source>
</evidence>
<dbReference type="SMART" id="SM00086">
    <property type="entry name" value="PAC"/>
    <property type="match status" value="5"/>
</dbReference>
<keyword evidence="4" id="KW-0808">Transferase</keyword>
<dbReference type="Gene3D" id="1.10.287.130">
    <property type="match status" value="1"/>
</dbReference>
<reference evidence="11 12" key="1">
    <citation type="submission" date="2017-06" db="EMBL/GenBank/DDBJ databases">
        <title>Genome sequencing of cyanobaciteial culture collection at National Institute for Environmental Studies (NIES).</title>
        <authorList>
            <person name="Hirose Y."/>
            <person name="Shimura Y."/>
            <person name="Fujisawa T."/>
            <person name="Nakamura Y."/>
            <person name="Kawachi M."/>
        </authorList>
    </citation>
    <scope>NUCLEOTIDE SEQUENCE [LARGE SCALE GENOMIC DNA]</scope>
    <source>
        <strain evidence="11 12">NIES-267</strain>
    </source>
</reference>
<dbReference type="InterPro" id="IPR013655">
    <property type="entry name" value="PAS_fold_3"/>
</dbReference>
<evidence type="ECO:0000256" key="3">
    <source>
        <dbReference type="ARBA" id="ARBA00022553"/>
    </source>
</evidence>
<evidence type="ECO:0000256" key="2">
    <source>
        <dbReference type="ARBA" id="ARBA00012438"/>
    </source>
</evidence>
<dbReference type="EC" id="2.7.13.3" evidence="2"/>
<dbReference type="GO" id="GO:0000155">
    <property type="term" value="F:phosphorelay sensor kinase activity"/>
    <property type="evidence" value="ECO:0007669"/>
    <property type="project" value="InterPro"/>
</dbReference>
<dbReference type="PANTHER" id="PTHR43304:SF1">
    <property type="entry name" value="PAC DOMAIN-CONTAINING PROTEIN"/>
    <property type="match status" value="1"/>
</dbReference>
<dbReference type="PROSITE" id="PS50112">
    <property type="entry name" value="PAS"/>
    <property type="match status" value="2"/>
</dbReference>
<dbReference type="Gene3D" id="3.30.565.10">
    <property type="entry name" value="Histidine kinase-like ATPase, C-terminal domain"/>
    <property type="match status" value="1"/>
</dbReference>
<keyword evidence="6" id="KW-0902">Two-component regulatory system</keyword>
<dbReference type="SMART" id="SM00387">
    <property type="entry name" value="HATPase_c"/>
    <property type="match status" value="1"/>
</dbReference>
<feature type="domain" description="PAC" evidence="10">
    <location>
        <begin position="412"/>
        <end position="463"/>
    </location>
</feature>
<dbReference type="SUPFAM" id="SSF55785">
    <property type="entry name" value="PYP-like sensor domain (PAS domain)"/>
    <property type="match status" value="5"/>
</dbReference>
<feature type="domain" description="PAC" evidence="10">
    <location>
        <begin position="671"/>
        <end position="724"/>
    </location>
</feature>
<proteinExistence type="predicted"/>
<dbReference type="InterPro" id="IPR005467">
    <property type="entry name" value="His_kinase_dom"/>
</dbReference>
<sequence length="1014" mass="116692">MLSWVFAMNENSITINKSIYESLVQENQQLKTELQWSQQLFQLVIDNIPHSVFWKDRNSVYLGCNRNFAKDAGVGEPENIVGKSDYDLPWKQEEADFFRECDKRVMDSAVPELNIIETQVQADGNLFWLDTNKIPLRDSEGNVVGIFGTYENITQRKQVEENLKKLNETLETKVKQRTAQLQESKMRLSRLTDNVPGMIYQFQLNPDDSIYFPYVSSGCWEILEVEPEKMYNDANLLFRMIYAEDLPKLKQAIASSAQTLQNWEYEWRITTVSGKQKWLKSVAKPLLQRGKSILWDGCIVDISQQKQAEEALQKLNEELEMRVEERTAALYQTEARLKKLADNTPGMIYEFCLHPDGRMSFPYISSGCEEIYEIKASQAMQNSKLVFDAVHPQDLPQLQQSIITSAQTLKIWKHQYRVSTKNGKQRWLKGVSKPELQSDNSIIWYGFTIDITEQKKVEAKLREQEQFLRSIYDGLEHNIYVLDVEGDELRCVGINYYGLRMMGLSAAEVVGKTVKELFGQEAAADIYPKCKKCIETGTAITYEEILILQGREMCFLTTLNPIKDIQGQVYRLIGTTLNITERKQAEEKLKASQHFIQSITDSIPNTLYIYDIEEERNIYANKQITITLGYSDKEIKAWGDKLMPKITHPEDLKKIIFQRQKVIGAADRDILELEYRVKHSDGEYRWLYDRRTVFARHKDGKVKQFLGVATDITKRKLAELYVQEKAIELEKTLKQLQLTQAQLIQTEKMSGLGQMVAGVAHEINNPANFIHANLSFIDAHTKDLIGLLNLYQRHYPNPVPEIQEEIEIIELDFVEKDLNNILRSMEEGSRRIREIVLSLRNFSRLDEADFKQVNIHEGIDSTLMILQNRLKPKPHINGILVVKEYGNLPLVECYPSQLNQVFMNVLVNAIDALEEINKNNFSENFIPQITIYTKQINKNIAQICISDNGSGIPKNVTSKLFDPFFTTKEVGKGTGLGLSISYQIIVEKHGGKLFCESTPGKGTNFMIEIPIIHK</sequence>
<keyword evidence="3" id="KW-0597">Phosphoprotein</keyword>
<dbReference type="InterPro" id="IPR000700">
    <property type="entry name" value="PAS-assoc_C"/>
</dbReference>
<dbReference type="InterPro" id="IPR003661">
    <property type="entry name" value="HisK_dim/P_dom"/>
</dbReference>